<dbReference type="EMBL" id="OC862648">
    <property type="protein sequence ID" value="CAD7630403.1"/>
    <property type="molecule type" value="Genomic_DNA"/>
</dbReference>
<gene>
    <name evidence="5" type="ORF">OSB1V03_LOCUS10816</name>
</gene>
<dbReference type="InterPro" id="IPR023210">
    <property type="entry name" value="NADP_OxRdtase_dom"/>
</dbReference>
<feature type="non-terminal residue" evidence="5">
    <location>
        <position position="1"/>
    </location>
</feature>
<dbReference type="InterPro" id="IPR018170">
    <property type="entry name" value="Aldo/ket_reductase_CS"/>
</dbReference>
<feature type="domain" description="NADP-dependent oxidoreductase" evidence="4">
    <location>
        <begin position="1"/>
        <end position="187"/>
    </location>
</feature>
<dbReference type="OrthoDB" id="416253at2759"/>
<dbReference type="PRINTS" id="PR00069">
    <property type="entry name" value="ALDKETRDTASE"/>
</dbReference>
<evidence type="ECO:0000256" key="2">
    <source>
        <dbReference type="ARBA" id="ARBA00022857"/>
    </source>
</evidence>
<sequence length="825" mass="95231">VDYLDLSLVHWPLAFRSGTGFLRPLDENNKTQNVDISVVETWKGMEDAYRLGLTRSIGVSNFNSEQLTRVLKQAFVKPVVNQLRTGNPTIELNPYLSQEKLVQFCRDFSINVVAYCPIGRADKELVNEPILVEIAEHNNKTVAQVMLRWLIQRDIVPIPKTSKTSRLQENINIFDFQLTDDEMKKIFTLNKNKRLITPTASIDSREYPGNKMPKVPSIKLVDGNVMPQIGMGTFQMQDSQVLTDRIKDAINIGYRHIDTAYVYLNERIIGRALSDIFAQNQTKREDLFITSKVWSTFHRRHSVLNAVKLSLNNLGLDYLDLLLIHWPMAYKEGTGILRPNYTLDANIDTDTTVVETWRGMEDVYKLGLTKSIGLSNFNSEQIERILRQTQLKPVINQIETHPYLSQEKLVNYCKARNIAITAYSPLGRADAGLLNETVLNEIAVNHNKTVPQVLLRWLTQREIIIIPKTTKQDRLIENFNVFDFQLTDEEMSKIFALNKNKRLFTKEESVRNLQRVPSIALTNGVLIPQIGLGTYKITDELTAKRIVEEAIEVGYRHIDTAYHYGNERFIGDKLKQLFDKNVIKRDDLFVTTKLWNTFHRKASVMRGLKESLQNLGLKRLDLALIHFPMAFREDTGEFIPVDENGLTRDLSVDLYETWQGMEEAYHANLTRAIGVSNFNITQLQHILKNGYVKPLVNQVEIHPYLTQEPLVNFCHENNIAVVAYSPIAKANQTLFREPALVEMAAKHEKTVPQVIMRWLVQRNIIVIPKTTKKERLIENFNIFDFQLSDEEMNKIFALNKNFRITKFENARYNPNYPFEWPFGSQ</sequence>
<dbReference type="Gene3D" id="3.20.20.100">
    <property type="entry name" value="NADP-dependent oxidoreductase domain"/>
    <property type="match status" value="3"/>
</dbReference>
<proteinExistence type="inferred from homology"/>
<dbReference type="CDD" id="cd19071">
    <property type="entry name" value="AKR_AKR1-5-like"/>
    <property type="match status" value="1"/>
</dbReference>
<feature type="domain" description="NADP-dependent oxidoreductase" evidence="4">
    <location>
        <begin position="530"/>
        <end position="799"/>
    </location>
</feature>
<dbReference type="SUPFAM" id="SSF51430">
    <property type="entry name" value="NAD(P)-linked oxidoreductase"/>
    <property type="match status" value="3"/>
</dbReference>
<dbReference type="PROSITE" id="PS00798">
    <property type="entry name" value="ALDOKETO_REDUCTASE_1"/>
    <property type="match status" value="2"/>
</dbReference>
<dbReference type="PROSITE" id="PS00063">
    <property type="entry name" value="ALDOKETO_REDUCTASE_3"/>
    <property type="match status" value="3"/>
</dbReference>
<evidence type="ECO:0000256" key="3">
    <source>
        <dbReference type="ARBA" id="ARBA00023002"/>
    </source>
</evidence>
<dbReference type="GO" id="GO:0016491">
    <property type="term" value="F:oxidoreductase activity"/>
    <property type="evidence" value="ECO:0007669"/>
    <property type="project" value="UniProtKB-KW"/>
</dbReference>
<name>A0A7R9KW77_9ACAR</name>
<dbReference type="FunFam" id="3.20.20.100:FF:000006">
    <property type="entry name" value="Aldo-keto reductase family 1 member A1"/>
    <property type="match status" value="2"/>
</dbReference>
<protein>
    <recommendedName>
        <fullName evidence="4">NADP-dependent oxidoreductase domain-containing protein</fullName>
    </recommendedName>
</protein>
<feature type="domain" description="NADP-dependent oxidoreductase" evidence="4">
    <location>
        <begin position="229"/>
        <end position="498"/>
    </location>
</feature>
<dbReference type="Pfam" id="PF00248">
    <property type="entry name" value="Aldo_ket_red"/>
    <property type="match status" value="3"/>
</dbReference>
<feature type="non-terminal residue" evidence="5">
    <location>
        <position position="825"/>
    </location>
</feature>
<dbReference type="InterPro" id="IPR036812">
    <property type="entry name" value="NAD(P)_OxRdtase_dom_sf"/>
</dbReference>
<organism evidence="5">
    <name type="scientific">Medioppia subpectinata</name>
    <dbReference type="NCBI Taxonomy" id="1979941"/>
    <lineage>
        <taxon>Eukaryota</taxon>
        <taxon>Metazoa</taxon>
        <taxon>Ecdysozoa</taxon>
        <taxon>Arthropoda</taxon>
        <taxon>Chelicerata</taxon>
        <taxon>Arachnida</taxon>
        <taxon>Acari</taxon>
        <taxon>Acariformes</taxon>
        <taxon>Sarcoptiformes</taxon>
        <taxon>Oribatida</taxon>
        <taxon>Brachypylina</taxon>
        <taxon>Oppioidea</taxon>
        <taxon>Oppiidae</taxon>
        <taxon>Medioppia</taxon>
    </lineage>
</organism>
<reference evidence="5" key="1">
    <citation type="submission" date="2020-11" db="EMBL/GenBank/DDBJ databases">
        <authorList>
            <person name="Tran Van P."/>
        </authorList>
    </citation>
    <scope>NUCLEOTIDE SEQUENCE</scope>
</reference>
<evidence type="ECO:0000313" key="5">
    <source>
        <dbReference type="EMBL" id="CAD7630403.1"/>
    </source>
</evidence>
<comment type="similarity">
    <text evidence="1">Belongs to the aldo/keto reductase family.</text>
</comment>
<dbReference type="InterPro" id="IPR020471">
    <property type="entry name" value="AKR"/>
</dbReference>
<accession>A0A7R9KW77</accession>
<keyword evidence="3" id="KW-0560">Oxidoreductase</keyword>
<dbReference type="Proteomes" id="UP000759131">
    <property type="component" value="Unassembled WGS sequence"/>
</dbReference>
<dbReference type="PANTHER" id="PTHR11732">
    <property type="entry name" value="ALDO/KETO REDUCTASE"/>
    <property type="match status" value="1"/>
</dbReference>
<dbReference type="PROSITE" id="PS00062">
    <property type="entry name" value="ALDOKETO_REDUCTASE_2"/>
    <property type="match status" value="3"/>
</dbReference>
<dbReference type="EMBL" id="CAJPIZ010008073">
    <property type="protein sequence ID" value="CAG2110833.1"/>
    <property type="molecule type" value="Genomic_DNA"/>
</dbReference>
<evidence type="ECO:0000256" key="1">
    <source>
        <dbReference type="ARBA" id="ARBA00007905"/>
    </source>
</evidence>
<evidence type="ECO:0000313" key="6">
    <source>
        <dbReference type="Proteomes" id="UP000759131"/>
    </source>
</evidence>
<keyword evidence="2" id="KW-0521">NADP</keyword>
<evidence type="ECO:0000259" key="4">
    <source>
        <dbReference type="Pfam" id="PF00248"/>
    </source>
</evidence>
<keyword evidence="6" id="KW-1185">Reference proteome</keyword>
<dbReference type="AlphaFoldDB" id="A0A7R9KW77"/>